<comment type="subcellular location">
    <subcellularLocation>
        <location evidence="10">Cell membrane</location>
        <topology evidence="10">Multi-pass membrane protein</topology>
    </subcellularLocation>
</comment>
<dbReference type="NCBIfam" id="TIGR00023">
    <property type="entry name" value="glycerol-3-phosphate 1-O-acyltransferase PlsY"/>
    <property type="match status" value="1"/>
</dbReference>
<dbReference type="EC" id="2.3.1.275" evidence="10"/>
<comment type="function">
    <text evidence="10">Catalyzes the transfer of an acyl group from acyl-phosphate (acyl-PO(4)) to glycerol-3-phosphate (G3P) to form lysophosphatidic acid (LPA). This enzyme utilizes acyl-phosphate as fatty acyl donor, but not acyl-CoA or acyl-ACP.</text>
</comment>
<evidence type="ECO:0000256" key="6">
    <source>
        <dbReference type="ARBA" id="ARBA00023098"/>
    </source>
</evidence>
<dbReference type="PANTHER" id="PTHR30309">
    <property type="entry name" value="INNER MEMBRANE PROTEIN YGIH"/>
    <property type="match status" value="1"/>
</dbReference>
<keyword evidence="9 10" id="KW-1208">Phospholipid metabolism</keyword>
<evidence type="ECO:0000256" key="2">
    <source>
        <dbReference type="ARBA" id="ARBA00022516"/>
    </source>
</evidence>
<dbReference type="PANTHER" id="PTHR30309:SF0">
    <property type="entry name" value="GLYCEROL-3-PHOSPHATE ACYLTRANSFERASE-RELATED"/>
    <property type="match status" value="1"/>
</dbReference>
<accession>A0ABS9EJN1</accession>
<keyword evidence="3 10" id="KW-0808">Transferase</keyword>
<evidence type="ECO:0000256" key="5">
    <source>
        <dbReference type="ARBA" id="ARBA00022989"/>
    </source>
</evidence>
<feature type="transmembrane region" description="Helical" evidence="10">
    <location>
        <begin position="57"/>
        <end position="78"/>
    </location>
</feature>
<gene>
    <name evidence="10 11" type="primary">plsY</name>
    <name evidence="11" type="ORF">L2W38_01035</name>
</gene>
<reference evidence="11 12" key="1">
    <citation type="submission" date="2022-01" db="EMBL/GenBank/DDBJ databases">
        <title>Dethiosulfovibrio faecalis sp. nov., a novel proteolytic, non-sulfur-reducing bacterium isolated from a marine aquaculture solid waste bioreactor.</title>
        <authorList>
            <person name="Grabowski S."/>
            <person name="Apolinario E."/>
            <person name="Schneider N."/>
            <person name="Marshall C.W."/>
            <person name="Sowers K.R."/>
        </authorList>
    </citation>
    <scope>NUCLEOTIDE SEQUENCE [LARGE SCALE GENOMIC DNA]</scope>
    <source>
        <strain evidence="11 12">DSM 12537</strain>
    </source>
</reference>
<keyword evidence="8 10" id="KW-0594">Phospholipid biosynthesis</keyword>
<keyword evidence="4 10" id="KW-0812">Transmembrane</keyword>
<feature type="transmembrane region" description="Helical" evidence="10">
    <location>
        <begin position="152"/>
        <end position="181"/>
    </location>
</feature>
<comment type="catalytic activity">
    <reaction evidence="10">
        <text>an acyl phosphate + sn-glycerol 3-phosphate = a 1-acyl-sn-glycero-3-phosphate + phosphate</text>
        <dbReference type="Rhea" id="RHEA:34075"/>
        <dbReference type="ChEBI" id="CHEBI:43474"/>
        <dbReference type="ChEBI" id="CHEBI:57597"/>
        <dbReference type="ChEBI" id="CHEBI:57970"/>
        <dbReference type="ChEBI" id="CHEBI:59918"/>
        <dbReference type="EC" id="2.3.1.275"/>
    </reaction>
</comment>
<comment type="subunit">
    <text evidence="10">Probably interacts with PlsX.</text>
</comment>
<feature type="transmembrane region" description="Helical" evidence="10">
    <location>
        <begin position="115"/>
        <end position="140"/>
    </location>
</feature>
<evidence type="ECO:0000256" key="10">
    <source>
        <dbReference type="HAMAP-Rule" id="MF_01043"/>
    </source>
</evidence>
<evidence type="ECO:0000313" key="12">
    <source>
        <dbReference type="Proteomes" id="UP001200430"/>
    </source>
</evidence>
<comment type="caution">
    <text evidence="11">The sequence shown here is derived from an EMBL/GenBank/DDBJ whole genome shotgun (WGS) entry which is preliminary data.</text>
</comment>
<name>A0ABS9EJN1_9BACT</name>
<feature type="transmembrane region" description="Helical" evidence="10">
    <location>
        <begin position="6"/>
        <end position="28"/>
    </location>
</feature>
<evidence type="ECO:0000256" key="7">
    <source>
        <dbReference type="ARBA" id="ARBA00023136"/>
    </source>
</evidence>
<evidence type="ECO:0000256" key="8">
    <source>
        <dbReference type="ARBA" id="ARBA00023209"/>
    </source>
</evidence>
<dbReference type="Proteomes" id="UP001200430">
    <property type="component" value="Unassembled WGS sequence"/>
</dbReference>
<dbReference type="GO" id="GO:0004366">
    <property type="term" value="F:glycerol-3-phosphate O-acyltransferase activity"/>
    <property type="evidence" value="ECO:0007669"/>
    <property type="project" value="UniProtKB-EC"/>
</dbReference>
<dbReference type="SMART" id="SM01207">
    <property type="entry name" value="G3P_acyltransf"/>
    <property type="match status" value="1"/>
</dbReference>
<organism evidence="11 12">
    <name type="scientific">Dethiosulfovibrio marinus</name>
    <dbReference type="NCBI Taxonomy" id="133532"/>
    <lineage>
        <taxon>Bacteria</taxon>
        <taxon>Thermotogati</taxon>
        <taxon>Synergistota</taxon>
        <taxon>Synergistia</taxon>
        <taxon>Synergistales</taxon>
        <taxon>Dethiosulfovibrionaceae</taxon>
        <taxon>Dethiosulfovibrio</taxon>
    </lineage>
</organism>
<protein>
    <recommendedName>
        <fullName evidence="10">Glycerol-3-phosphate acyltransferase</fullName>
    </recommendedName>
    <alternativeName>
        <fullName evidence="10">Acyl-PO4 G3P acyltransferase</fullName>
    </alternativeName>
    <alternativeName>
        <fullName evidence="10">Acyl-phosphate--glycerol-3-phosphate acyltransferase</fullName>
    </alternativeName>
    <alternativeName>
        <fullName evidence="10">G3P acyltransferase</fullName>
        <shortName evidence="10">GPAT</shortName>
        <ecNumber evidence="10">2.3.1.275</ecNumber>
    </alternativeName>
    <alternativeName>
        <fullName evidence="10">Lysophosphatidic acid synthase</fullName>
        <shortName evidence="10">LPA synthase</shortName>
    </alternativeName>
</protein>
<comment type="pathway">
    <text evidence="10">Lipid metabolism; phospholipid metabolism.</text>
</comment>
<keyword evidence="12" id="KW-1185">Reference proteome</keyword>
<keyword evidence="1 10" id="KW-1003">Cell membrane</keyword>
<evidence type="ECO:0000313" key="11">
    <source>
        <dbReference type="EMBL" id="MCF4141403.1"/>
    </source>
</evidence>
<keyword evidence="2 10" id="KW-0444">Lipid biosynthesis</keyword>
<keyword evidence="7 10" id="KW-0472">Membrane</keyword>
<evidence type="ECO:0000256" key="1">
    <source>
        <dbReference type="ARBA" id="ARBA00022475"/>
    </source>
</evidence>
<dbReference type="HAMAP" id="MF_01043">
    <property type="entry name" value="PlsY"/>
    <property type="match status" value="1"/>
</dbReference>
<keyword evidence="11" id="KW-0012">Acyltransferase</keyword>
<feature type="transmembrane region" description="Helical" evidence="10">
    <location>
        <begin position="84"/>
        <end position="103"/>
    </location>
</feature>
<sequence>MMWSLFVSSAWLVLGYLAGSFPTAYLIALRFRGVDIRTYGSGNVGATNLGRLMGKKWAFLVAIVDMLKGGVAVLLIRLLGASDVTVAMAAFAAVMGHNYPIWLDFKGGKGVSTTYGTLFFVAPPGSMIAVPLGGLLWLAILKIGEYVSLASILSLFGLVFILPLCGVPASFALSAFGLAVLSTWRHRANVKRLLSGRESRVRSK</sequence>
<proteinExistence type="inferred from homology"/>
<dbReference type="EMBL" id="JAKGUD010000001">
    <property type="protein sequence ID" value="MCF4141403.1"/>
    <property type="molecule type" value="Genomic_DNA"/>
</dbReference>
<evidence type="ECO:0000256" key="4">
    <source>
        <dbReference type="ARBA" id="ARBA00022692"/>
    </source>
</evidence>
<dbReference type="InterPro" id="IPR003811">
    <property type="entry name" value="G3P_acylTferase_PlsY"/>
</dbReference>
<evidence type="ECO:0000256" key="3">
    <source>
        <dbReference type="ARBA" id="ARBA00022679"/>
    </source>
</evidence>
<keyword evidence="6 10" id="KW-0443">Lipid metabolism</keyword>
<keyword evidence="5 10" id="KW-1133">Transmembrane helix</keyword>
<comment type="similarity">
    <text evidence="10">Belongs to the PlsY family.</text>
</comment>
<dbReference type="Pfam" id="PF02660">
    <property type="entry name" value="G3P_acyltransf"/>
    <property type="match status" value="1"/>
</dbReference>
<evidence type="ECO:0000256" key="9">
    <source>
        <dbReference type="ARBA" id="ARBA00023264"/>
    </source>
</evidence>